<organism evidence="2 3">
    <name type="scientific">Aspergillus fijiensis CBS 313.89</name>
    <dbReference type="NCBI Taxonomy" id="1448319"/>
    <lineage>
        <taxon>Eukaryota</taxon>
        <taxon>Fungi</taxon>
        <taxon>Dikarya</taxon>
        <taxon>Ascomycota</taxon>
        <taxon>Pezizomycotina</taxon>
        <taxon>Eurotiomycetes</taxon>
        <taxon>Eurotiomycetidae</taxon>
        <taxon>Eurotiales</taxon>
        <taxon>Aspergillaceae</taxon>
        <taxon>Aspergillus</taxon>
    </lineage>
</organism>
<feature type="compositionally biased region" description="Basic and acidic residues" evidence="1">
    <location>
        <begin position="94"/>
        <end position="103"/>
    </location>
</feature>
<gene>
    <name evidence="2" type="ORF">BO72DRAFT_191774</name>
</gene>
<feature type="compositionally biased region" description="Basic and acidic residues" evidence="1">
    <location>
        <begin position="159"/>
        <end position="169"/>
    </location>
</feature>
<dbReference type="AlphaFoldDB" id="A0A8G1VW70"/>
<dbReference type="OrthoDB" id="3063476at2759"/>
<proteinExistence type="predicted"/>
<evidence type="ECO:0000313" key="3">
    <source>
        <dbReference type="Proteomes" id="UP000249789"/>
    </source>
</evidence>
<dbReference type="Proteomes" id="UP000249789">
    <property type="component" value="Unassembled WGS sequence"/>
</dbReference>
<dbReference type="InterPro" id="IPR053203">
    <property type="entry name" value="Cisplatin_resist-associated"/>
</dbReference>
<name>A0A8G1VW70_9EURO</name>
<dbReference type="InterPro" id="IPR022024">
    <property type="entry name" value="DUF3602"/>
</dbReference>
<dbReference type="RefSeq" id="XP_040798907.1">
    <property type="nucleotide sequence ID" value="XM_040939540.1"/>
</dbReference>
<dbReference type="EMBL" id="KZ824664">
    <property type="protein sequence ID" value="RAK74897.1"/>
    <property type="molecule type" value="Genomic_DNA"/>
</dbReference>
<reference evidence="2 3" key="1">
    <citation type="submission" date="2018-02" db="EMBL/GenBank/DDBJ databases">
        <title>The genomes of Aspergillus section Nigri reveals drivers in fungal speciation.</title>
        <authorList>
            <consortium name="DOE Joint Genome Institute"/>
            <person name="Vesth T.C."/>
            <person name="Nybo J."/>
            <person name="Theobald S."/>
            <person name="Brandl J."/>
            <person name="Frisvad J.C."/>
            <person name="Nielsen K.F."/>
            <person name="Lyhne E.K."/>
            <person name="Kogle M.E."/>
            <person name="Kuo A."/>
            <person name="Riley R."/>
            <person name="Clum A."/>
            <person name="Nolan M."/>
            <person name="Lipzen A."/>
            <person name="Salamov A."/>
            <person name="Henrissat B."/>
            <person name="Wiebenga A."/>
            <person name="De vries R.P."/>
            <person name="Grigoriev I.V."/>
            <person name="Mortensen U.H."/>
            <person name="Andersen M.R."/>
            <person name="Baker S.E."/>
        </authorList>
    </citation>
    <scope>NUCLEOTIDE SEQUENCE [LARGE SCALE GENOMIC DNA]</scope>
    <source>
        <strain evidence="2 3">CBS 313.89</strain>
    </source>
</reference>
<feature type="compositionally biased region" description="Low complexity" evidence="1">
    <location>
        <begin position="135"/>
        <end position="158"/>
    </location>
</feature>
<dbReference type="GeneID" id="63856873"/>
<dbReference type="PANTHER" id="PTHR34693:SF1">
    <property type="entry name" value="PROTEIN PAR32"/>
    <property type="match status" value="1"/>
</dbReference>
<feature type="region of interest" description="Disordered" evidence="1">
    <location>
        <begin position="1"/>
        <end position="61"/>
    </location>
</feature>
<feature type="compositionally biased region" description="Basic and acidic residues" evidence="1">
    <location>
        <begin position="123"/>
        <end position="133"/>
    </location>
</feature>
<dbReference type="PANTHER" id="PTHR34693">
    <property type="entry name" value="PROTEIN PAR32"/>
    <property type="match status" value="1"/>
</dbReference>
<dbReference type="VEuPathDB" id="FungiDB:BO72DRAFT_191774"/>
<evidence type="ECO:0000256" key="1">
    <source>
        <dbReference type="SAM" id="MobiDB-lite"/>
    </source>
</evidence>
<sequence length="169" mass="18150">MGRNISHGRGGAGNIFSGTGESRTTTKDLVTPTIKQDVFTTGRGGSGNMMQNDPQHPELARELQDVETPPLRMEEAPHHTGRGGVANAYFPTPEEEKRMREQGEAQLARVKTQEAQLARVRTQSKDRRKDLEHTAGAAHPPSPAAAVASGALSSSESRPASEERQPSSS</sequence>
<feature type="region of interest" description="Disordered" evidence="1">
    <location>
        <begin position="73"/>
        <end position="169"/>
    </location>
</feature>
<protein>
    <submittedName>
        <fullName evidence="2">Uncharacterized protein</fullName>
    </submittedName>
</protein>
<accession>A0A8G1VW70</accession>
<keyword evidence="3" id="KW-1185">Reference proteome</keyword>
<evidence type="ECO:0000313" key="2">
    <source>
        <dbReference type="EMBL" id="RAK74897.1"/>
    </source>
</evidence>
<dbReference type="Pfam" id="PF12223">
    <property type="entry name" value="DUF3602"/>
    <property type="match status" value="1"/>
</dbReference>